<organism evidence="1 2">
    <name type="scientific">Allobacillus halotolerans</name>
    <dbReference type="NCBI Taxonomy" id="570278"/>
    <lineage>
        <taxon>Bacteria</taxon>
        <taxon>Bacillati</taxon>
        <taxon>Bacillota</taxon>
        <taxon>Bacilli</taxon>
        <taxon>Bacillales</taxon>
        <taxon>Bacillaceae</taxon>
        <taxon>Allobacillus</taxon>
    </lineage>
</organism>
<proteinExistence type="predicted"/>
<dbReference type="EMBL" id="JAHLZF010000013">
    <property type="protein sequence ID" value="MBU6081269.1"/>
    <property type="molecule type" value="Genomic_DNA"/>
</dbReference>
<evidence type="ECO:0000313" key="2">
    <source>
        <dbReference type="Proteomes" id="UP000812672"/>
    </source>
</evidence>
<dbReference type="Pfam" id="PF13599">
    <property type="entry name" value="Pentapeptide_4"/>
    <property type="match status" value="1"/>
</dbReference>
<name>A0ABS6GQ76_9BACI</name>
<sequence>MRNKDRRIEQPDLPEKLDQRELTTIEEHSLIETAQIRSIAGPVTANHVRFREVHLKGIHFDEVNLPSSSWVDVIFENCDLSNIEMNEARMNRVEFRNCKLAGTNFDRAELQDVRFVNCQAPYALFNLAKMYDVRFNDCLLKSANFIDANFSNVQFGKSIMDDVQFTGTSLKNVDLSECELRQIHVEKEDLQGAIVSADQAVSLIELFGVHVKDD</sequence>
<dbReference type="PANTHER" id="PTHR42999">
    <property type="entry name" value="ANTIBIOTIC RESISTANCE PROTEIN MCBG"/>
    <property type="match status" value="1"/>
</dbReference>
<keyword evidence="2" id="KW-1185">Reference proteome</keyword>
<comment type="caution">
    <text evidence="1">The sequence shown here is derived from an EMBL/GenBank/DDBJ whole genome shotgun (WGS) entry which is preliminary data.</text>
</comment>
<dbReference type="Pfam" id="PF00805">
    <property type="entry name" value="Pentapeptide"/>
    <property type="match status" value="1"/>
</dbReference>
<dbReference type="Proteomes" id="UP000812672">
    <property type="component" value="Unassembled WGS sequence"/>
</dbReference>
<evidence type="ECO:0000313" key="1">
    <source>
        <dbReference type="EMBL" id="MBU6081269.1"/>
    </source>
</evidence>
<reference evidence="1 2" key="1">
    <citation type="journal article" date="2011" name="Int. J. Syst. Evol. Microbiol.">
        <title>Allobacillus halotolerans gen. nov., sp. nov. isolated from shrimp paste.</title>
        <authorList>
            <person name="Sheu S.Y."/>
            <person name="Arun A.B."/>
            <person name="Jiang S.R."/>
            <person name="Young C.C."/>
            <person name="Chen W.M."/>
        </authorList>
    </citation>
    <scope>NUCLEOTIDE SEQUENCE [LARGE SCALE GENOMIC DNA]</scope>
    <source>
        <strain evidence="1 2">LMG 24826</strain>
    </source>
</reference>
<dbReference type="InterPro" id="IPR052949">
    <property type="entry name" value="PA_immunity-related"/>
</dbReference>
<protein>
    <submittedName>
        <fullName evidence="1">Pentapeptide repeat-containing protein</fullName>
    </submittedName>
</protein>
<accession>A0ABS6GQ76</accession>
<dbReference type="RefSeq" id="WP_216687487.1">
    <property type="nucleotide sequence ID" value="NZ_CAUPKR010000011.1"/>
</dbReference>
<dbReference type="PANTHER" id="PTHR42999:SF1">
    <property type="entry name" value="PENTAPEPTIDE REPEAT-CONTAINING PROTEIN"/>
    <property type="match status" value="1"/>
</dbReference>
<dbReference type="InterPro" id="IPR001646">
    <property type="entry name" value="5peptide_repeat"/>
</dbReference>
<gene>
    <name evidence="1" type="ORF">KQ486_09625</name>
</gene>